<organism evidence="1 2">
    <name type="scientific">Arenimonas caeni</name>
    <dbReference type="NCBI Taxonomy" id="2058085"/>
    <lineage>
        <taxon>Bacteria</taxon>
        <taxon>Pseudomonadati</taxon>
        <taxon>Pseudomonadota</taxon>
        <taxon>Gammaproteobacteria</taxon>
        <taxon>Lysobacterales</taxon>
        <taxon>Lysobacteraceae</taxon>
        <taxon>Arenimonas</taxon>
    </lineage>
</organism>
<proteinExistence type="predicted"/>
<dbReference type="EMBL" id="PVLF01000010">
    <property type="protein sequence ID" value="PRH82373.1"/>
    <property type="molecule type" value="Genomic_DNA"/>
</dbReference>
<dbReference type="Proteomes" id="UP000241736">
    <property type="component" value="Unassembled WGS sequence"/>
</dbReference>
<keyword evidence="2" id="KW-1185">Reference proteome</keyword>
<dbReference type="AlphaFoldDB" id="A0A2P6M8Q7"/>
<gene>
    <name evidence="1" type="ORF">C6N40_07595</name>
</gene>
<accession>A0A2P6M8Q7</accession>
<evidence type="ECO:0000313" key="1">
    <source>
        <dbReference type="EMBL" id="PRH82373.1"/>
    </source>
</evidence>
<reference evidence="1 2" key="1">
    <citation type="submission" date="2018-03" db="EMBL/GenBank/DDBJ databases">
        <title>Arenimonas caeni sp. nov., isolated from activated sludge.</title>
        <authorList>
            <person name="Liu H."/>
        </authorList>
    </citation>
    <scope>NUCLEOTIDE SEQUENCE [LARGE SCALE GENOMIC DNA]</scope>
    <source>
        <strain evidence="2">z29</strain>
    </source>
</reference>
<sequence length="114" mass="12610">MAVRYLLRLPVPEKARGTEPALAFRSDGAEGFAEELQAALRGRGLFERWRAMQDDPEDIDEGMGEVDPDAVVTGRQEDLHIALEATTSLPGAVFRHRLRLLAGSNWELADVRPA</sequence>
<name>A0A2P6M8Q7_9GAMM</name>
<protein>
    <submittedName>
        <fullName evidence="1">Uncharacterized protein</fullName>
    </submittedName>
</protein>
<dbReference type="OrthoDB" id="5985451at2"/>
<comment type="caution">
    <text evidence="1">The sequence shown here is derived from an EMBL/GenBank/DDBJ whole genome shotgun (WGS) entry which is preliminary data.</text>
</comment>
<evidence type="ECO:0000313" key="2">
    <source>
        <dbReference type="Proteomes" id="UP000241736"/>
    </source>
</evidence>
<dbReference type="RefSeq" id="WP_106990416.1">
    <property type="nucleotide sequence ID" value="NZ_JAVEVW010000151.1"/>
</dbReference>